<dbReference type="InterPro" id="IPR016040">
    <property type="entry name" value="NAD(P)-bd_dom"/>
</dbReference>
<evidence type="ECO:0000259" key="1">
    <source>
        <dbReference type="Pfam" id="PF13460"/>
    </source>
</evidence>
<name>A0A2T7BPE8_9BACT</name>
<proteinExistence type="predicted"/>
<evidence type="ECO:0000313" key="2">
    <source>
        <dbReference type="EMBL" id="PUZ29546.1"/>
    </source>
</evidence>
<dbReference type="PANTHER" id="PTHR14097:SF7">
    <property type="entry name" value="OXIDOREDUCTASE HTATIP2"/>
    <property type="match status" value="1"/>
</dbReference>
<protein>
    <submittedName>
        <fullName evidence="2">Semialdehyde dehydrogenase</fullName>
    </submittedName>
</protein>
<dbReference type="OrthoDB" id="9798632at2"/>
<accession>A0A2T7BPE8</accession>
<dbReference type="RefSeq" id="WP_108686183.1">
    <property type="nucleotide sequence ID" value="NZ_QCYK01000001.1"/>
</dbReference>
<keyword evidence="3" id="KW-1185">Reference proteome</keyword>
<dbReference type="Pfam" id="PF13460">
    <property type="entry name" value="NAD_binding_10"/>
    <property type="match status" value="1"/>
</dbReference>
<comment type="caution">
    <text evidence="2">The sequence shown here is derived from an EMBL/GenBank/DDBJ whole genome shotgun (WGS) entry which is preliminary data.</text>
</comment>
<dbReference type="InterPro" id="IPR036291">
    <property type="entry name" value="NAD(P)-bd_dom_sf"/>
</dbReference>
<dbReference type="SUPFAM" id="SSF51735">
    <property type="entry name" value="NAD(P)-binding Rossmann-fold domains"/>
    <property type="match status" value="1"/>
</dbReference>
<feature type="domain" description="NAD(P)-binding" evidence="1">
    <location>
        <begin position="9"/>
        <end position="160"/>
    </location>
</feature>
<dbReference type="Proteomes" id="UP000244450">
    <property type="component" value="Unassembled WGS sequence"/>
</dbReference>
<organism evidence="2 3">
    <name type="scientific">Chitinophaga parva</name>
    <dbReference type="NCBI Taxonomy" id="2169414"/>
    <lineage>
        <taxon>Bacteria</taxon>
        <taxon>Pseudomonadati</taxon>
        <taxon>Bacteroidota</taxon>
        <taxon>Chitinophagia</taxon>
        <taxon>Chitinophagales</taxon>
        <taxon>Chitinophagaceae</taxon>
        <taxon>Chitinophaga</taxon>
    </lineage>
</organism>
<dbReference type="Gene3D" id="3.40.50.720">
    <property type="entry name" value="NAD(P)-binding Rossmann-like Domain"/>
    <property type="match status" value="1"/>
</dbReference>
<dbReference type="AlphaFoldDB" id="A0A2T7BPE8"/>
<reference evidence="2 3" key="1">
    <citation type="submission" date="2018-04" db="EMBL/GenBank/DDBJ databases">
        <title>Chitinophaga fuyangensis sp. nov., isolated from soil in a chemical factory.</title>
        <authorList>
            <person name="Chen K."/>
        </authorList>
    </citation>
    <scope>NUCLEOTIDE SEQUENCE [LARGE SCALE GENOMIC DNA]</scope>
    <source>
        <strain evidence="2 3">LY-1</strain>
    </source>
</reference>
<sequence>MPFTAIVLGGSGLTGHQLLLQLCDTAACTHVRALVRKPLGPQHPKLETVVVDFNNDAAFRQAIQGDVIFCCIGTTMAKAKTQAVYRSIDFDIPVKAARFGVANGVHQYLLISSIGAGIGRASFYQRLKGEVERAVQDAGLASVQVFRPSLIMGQRGERRVMEKIFQAVWPVVSLFFWGRARKYRGIKASTIARAMVRVAQKAAPGIHVYESDAIEKLGKA</sequence>
<evidence type="ECO:0000313" key="3">
    <source>
        <dbReference type="Proteomes" id="UP000244450"/>
    </source>
</evidence>
<gene>
    <name evidence="2" type="ORF">DCC81_08890</name>
</gene>
<dbReference type="EMBL" id="QCYK01000001">
    <property type="protein sequence ID" value="PUZ29546.1"/>
    <property type="molecule type" value="Genomic_DNA"/>
</dbReference>
<dbReference type="PANTHER" id="PTHR14097">
    <property type="entry name" value="OXIDOREDUCTASE HTATIP2"/>
    <property type="match status" value="1"/>
</dbReference>